<evidence type="ECO:0000256" key="9">
    <source>
        <dbReference type="ARBA" id="ARBA00023310"/>
    </source>
</evidence>
<dbReference type="GO" id="GO:0046961">
    <property type="term" value="F:proton-transporting ATPase activity, rotational mechanism"/>
    <property type="evidence" value="ECO:0007669"/>
    <property type="project" value="TreeGrafter"/>
</dbReference>
<keyword evidence="6 12" id="KW-1133">Transmembrane helix</keyword>
<keyword evidence="5 12" id="KW-0375">Hydrogen ion transport</keyword>
<comment type="similarity">
    <text evidence="1 12">Belongs to the ATPase B chain family.</text>
</comment>
<sequence>MLIDPLTTFAQIINFLILVALLKRFLYVPITRVMKQREHRIAMQLQEAAAKEEMAQQEAERYRQMQRDLEAQQAQFLAQAQLDADEHRQMLLQNAREDVDSIHATWTAAVECEKQVFLGALRQRAGQQVATTVRGVLRDLANTNLELQIVEAFIVHLSHLTVQEQETLEAALSTSNAQELVIQSTFPISAVDQARVLEALYVQTTTLVGLGMGQFVIVPDLMCGIELKIPGYKLAWNLAHYLERLEENLARVLDSTALAEDG</sequence>
<dbReference type="PANTHER" id="PTHR33445:SF2">
    <property type="entry name" value="ATP SYNTHASE SUBUNIT B', CHLOROPLASTIC"/>
    <property type="match status" value="1"/>
</dbReference>
<comment type="caution">
    <text evidence="14">The sequence shown here is derived from an EMBL/GenBank/DDBJ whole genome shotgun (WGS) entry which is preliminary data.</text>
</comment>
<evidence type="ECO:0000256" key="13">
    <source>
        <dbReference type="SAM" id="Coils"/>
    </source>
</evidence>
<comment type="function">
    <text evidence="12">Component of the F(0) channel, it forms part of the peripheral stalk, linking F(1) to F(0).</text>
</comment>
<dbReference type="AlphaFoldDB" id="A0A2W1JA80"/>
<proteinExistence type="inferred from homology"/>
<dbReference type="InterPro" id="IPR002146">
    <property type="entry name" value="ATP_synth_b/b'su_bac/chlpt"/>
</dbReference>
<comment type="subcellular location">
    <subcellularLocation>
        <location evidence="12">Cellular thylakoid membrane</location>
        <topology evidence="12">Single-pass membrane protein</topology>
    </subcellularLocation>
    <subcellularLocation>
        <location evidence="11">Endomembrane system</location>
        <topology evidence="11">Single-pass membrane protein</topology>
    </subcellularLocation>
</comment>
<keyword evidence="3 12" id="KW-0138">CF(0)</keyword>
<evidence type="ECO:0000256" key="1">
    <source>
        <dbReference type="ARBA" id="ARBA00005513"/>
    </source>
</evidence>
<dbReference type="Proteomes" id="UP000248857">
    <property type="component" value="Unassembled WGS sequence"/>
</dbReference>
<gene>
    <name evidence="14" type="primary">atpF_3</name>
    <name evidence="12" type="synonym">atpF</name>
    <name evidence="14" type="ORF">C1752_08693</name>
</gene>
<evidence type="ECO:0000256" key="11">
    <source>
        <dbReference type="ARBA" id="ARBA00037847"/>
    </source>
</evidence>
<dbReference type="RefSeq" id="WP_110988567.1">
    <property type="nucleotide sequence ID" value="NZ_CAWNWM010000025.1"/>
</dbReference>
<keyword evidence="7 12" id="KW-0406">Ion transport</keyword>
<evidence type="ECO:0000256" key="7">
    <source>
        <dbReference type="ARBA" id="ARBA00023065"/>
    </source>
</evidence>
<evidence type="ECO:0000256" key="10">
    <source>
        <dbReference type="ARBA" id="ARBA00025198"/>
    </source>
</evidence>
<keyword evidence="12" id="KW-0793">Thylakoid</keyword>
<dbReference type="CDD" id="cd06503">
    <property type="entry name" value="ATP-synt_Fo_b"/>
    <property type="match status" value="1"/>
</dbReference>
<evidence type="ECO:0000256" key="6">
    <source>
        <dbReference type="ARBA" id="ARBA00022989"/>
    </source>
</evidence>
<keyword evidence="15" id="KW-1185">Reference proteome</keyword>
<evidence type="ECO:0000256" key="8">
    <source>
        <dbReference type="ARBA" id="ARBA00023136"/>
    </source>
</evidence>
<dbReference type="GO" id="GO:0046933">
    <property type="term" value="F:proton-transporting ATP synthase activity, rotational mechanism"/>
    <property type="evidence" value="ECO:0007669"/>
    <property type="project" value="UniProtKB-UniRule"/>
</dbReference>
<accession>A0A2W1JA80</accession>
<evidence type="ECO:0000256" key="5">
    <source>
        <dbReference type="ARBA" id="ARBA00022781"/>
    </source>
</evidence>
<dbReference type="Pfam" id="PF00430">
    <property type="entry name" value="ATP-synt_B"/>
    <property type="match status" value="1"/>
</dbReference>
<organism evidence="14 15">
    <name type="scientific">Acaryochloris thomasi RCC1774</name>
    <dbReference type="NCBI Taxonomy" id="1764569"/>
    <lineage>
        <taxon>Bacteria</taxon>
        <taxon>Bacillati</taxon>
        <taxon>Cyanobacteriota</taxon>
        <taxon>Cyanophyceae</taxon>
        <taxon>Acaryochloridales</taxon>
        <taxon>Acaryochloridaceae</taxon>
        <taxon>Acaryochloris</taxon>
        <taxon>Acaryochloris thomasi</taxon>
    </lineage>
</organism>
<keyword evidence="9 12" id="KW-0066">ATP synthesis</keyword>
<keyword evidence="2 12" id="KW-0813">Transport</keyword>
<dbReference type="GO" id="GO:0031676">
    <property type="term" value="C:plasma membrane-derived thylakoid membrane"/>
    <property type="evidence" value="ECO:0007669"/>
    <property type="project" value="UniProtKB-SubCell"/>
</dbReference>
<feature type="coiled-coil region" evidence="13">
    <location>
        <begin position="40"/>
        <end position="75"/>
    </location>
</feature>
<evidence type="ECO:0000256" key="3">
    <source>
        <dbReference type="ARBA" id="ARBA00022547"/>
    </source>
</evidence>
<evidence type="ECO:0000313" key="15">
    <source>
        <dbReference type="Proteomes" id="UP000248857"/>
    </source>
</evidence>
<keyword evidence="8 12" id="KW-0472">Membrane</keyword>
<dbReference type="InterPro" id="IPR050059">
    <property type="entry name" value="ATP_synthase_B_chain"/>
</dbReference>
<protein>
    <recommendedName>
        <fullName evidence="12">ATP synthase subunit b</fullName>
    </recommendedName>
    <alternativeName>
        <fullName evidence="12">ATP synthase F(0) sector subunit b</fullName>
    </alternativeName>
    <alternativeName>
        <fullName evidence="12">ATPase subunit I</fullName>
    </alternativeName>
    <alternativeName>
        <fullName evidence="12">F-type ATPase subunit b</fullName>
        <shortName evidence="12">F-ATPase subunit b</shortName>
    </alternativeName>
</protein>
<dbReference type="PANTHER" id="PTHR33445">
    <property type="entry name" value="ATP SYNTHASE SUBUNIT B', CHLOROPLASTIC"/>
    <property type="match status" value="1"/>
</dbReference>
<dbReference type="GO" id="GO:0045259">
    <property type="term" value="C:proton-transporting ATP synthase complex"/>
    <property type="evidence" value="ECO:0007669"/>
    <property type="project" value="UniProtKB-KW"/>
</dbReference>
<evidence type="ECO:0000256" key="2">
    <source>
        <dbReference type="ARBA" id="ARBA00022448"/>
    </source>
</evidence>
<reference evidence="14 15" key="1">
    <citation type="journal article" date="2018" name="Sci. Rep.">
        <title>A novel species of the marine cyanobacterium Acaryochloris with a unique pigment content and lifestyle.</title>
        <authorList>
            <person name="Partensky F."/>
            <person name="Six C."/>
            <person name="Ratin M."/>
            <person name="Garczarek L."/>
            <person name="Vaulot D."/>
            <person name="Probert I."/>
            <person name="Calteau A."/>
            <person name="Gourvil P."/>
            <person name="Marie D."/>
            <person name="Grebert T."/>
            <person name="Bouchier C."/>
            <person name="Le Panse S."/>
            <person name="Gachenot M."/>
            <person name="Rodriguez F."/>
            <person name="Garrido J.L."/>
        </authorList>
    </citation>
    <scope>NUCLEOTIDE SEQUENCE [LARGE SCALE GENOMIC DNA]</scope>
    <source>
        <strain evidence="14 15">RCC1774</strain>
    </source>
</reference>
<name>A0A2W1JA80_9CYAN</name>
<dbReference type="OrthoDB" id="466272at2"/>
<dbReference type="EMBL" id="PQWO01000025">
    <property type="protein sequence ID" value="PZD70918.1"/>
    <property type="molecule type" value="Genomic_DNA"/>
</dbReference>
<dbReference type="HAMAP" id="MF_01398">
    <property type="entry name" value="ATP_synth_b_bprime"/>
    <property type="match status" value="1"/>
</dbReference>
<comment type="function">
    <text evidence="10 12">F(1)F(0) ATP synthase produces ATP from ADP in the presence of a proton or sodium gradient. F-type ATPases consist of two structural domains, F(1) containing the extramembraneous catalytic core and F(0) containing the membrane proton channel, linked together by a central stalk and a peripheral stalk. During catalysis, ATP synthesis in the catalytic domain of F(1) is coupled via a rotary mechanism of the central stalk subunits to proton translocation.</text>
</comment>
<evidence type="ECO:0000256" key="12">
    <source>
        <dbReference type="HAMAP-Rule" id="MF_01398"/>
    </source>
</evidence>
<keyword evidence="13" id="KW-0175">Coiled coil</keyword>
<dbReference type="GO" id="GO:0012505">
    <property type="term" value="C:endomembrane system"/>
    <property type="evidence" value="ECO:0007669"/>
    <property type="project" value="UniProtKB-SubCell"/>
</dbReference>
<feature type="transmembrane region" description="Helical" evidence="12">
    <location>
        <begin position="12"/>
        <end position="30"/>
    </location>
</feature>
<comment type="subunit">
    <text evidence="12">F-type ATPases have 2 components, F(1) - the catalytic core - and F(0) - the membrane proton channel. F(1) has five subunits: alpha(3), beta(3), gamma(1), delta(1), epsilon(1). F(0) has four main subunits: a(1), b(1), b'(1) and c(10-14). The alpha and beta chains form an alternating ring which encloses part of the gamma chain. F(1) is attached to F(0) by a central stalk formed by the gamma and epsilon chains, while a peripheral stalk is formed by the delta, b and b' chains.</text>
</comment>
<keyword evidence="4 12" id="KW-0812">Transmembrane</keyword>
<evidence type="ECO:0000313" key="14">
    <source>
        <dbReference type="EMBL" id="PZD70918.1"/>
    </source>
</evidence>
<evidence type="ECO:0000256" key="4">
    <source>
        <dbReference type="ARBA" id="ARBA00022692"/>
    </source>
</evidence>